<protein>
    <submittedName>
        <fullName evidence="6">TetR family transcriptional regulator</fullName>
    </submittedName>
</protein>
<dbReference type="InterPro" id="IPR009057">
    <property type="entry name" value="Homeodomain-like_sf"/>
</dbReference>
<feature type="DNA-binding region" description="H-T-H motif" evidence="4">
    <location>
        <begin position="40"/>
        <end position="59"/>
    </location>
</feature>
<dbReference type="Gene3D" id="1.10.357.10">
    <property type="entry name" value="Tetracycline Repressor, domain 2"/>
    <property type="match status" value="1"/>
</dbReference>
<evidence type="ECO:0000256" key="1">
    <source>
        <dbReference type="ARBA" id="ARBA00023015"/>
    </source>
</evidence>
<dbReference type="PROSITE" id="PS01081">
    <property type="entry name" value="HTH_TETR_1"/>
    <property type="match status" value="1"/>
</dbReference>
<gene>
    <name evidence="6" type="ORF">NE857_30785</name>
</gene>
<keyword evidence="1" id="KW-0805">Transcription regulation</keyword>
<accession>A0ABY5D5H8</accession>
<keyword evidence="3" id="KW-0804">Transcription</keyword>
<proteinExistence type="predicted"/>
<name>A0ABY5D5H8_9ACTN</name>
<evidence type="ECO:0000256" key="2">
    <source>
        <dbReference type="ARBA" id="ARBA00023125"/>
    </source>
</evidence>
<dbReference type="RefSeq" id="WP_254418772.1">
    <property type="nucleotide sequence ID" value="NZ_BAAAJB010000092.1"/>
</dbReference>
<dbReference type="PROSITE" id="PS50977">
    <property type="entry name" value="HTH_TETR_2"/>
    <property type="match status" value="1"/>
</dbReference>
<evidence type="ECO:0000313" key="7">
    <source>
        <dbReference type="Proteomes" id="UP001055940"/>
    </source>
</evidence>
<dbReference type="SUPFAM" id="SSF46689">
    <property type="entry name" value="Homeodomain-like"/>
    <property type="match status" value="1"/>
</dbReference>
<dbReference type="InterPro" id="IPR001647">
    <property type="entry name" value="HTH_TetR"/>
</dbReference>
<sequence>MSTTSPEGVGLRERKKAELRRTLIESGLRLFHEKGYEATTTEEIAACAGVSQRTFFRYFASKEDVVLDAVEGVDEVLCAALRDRPSGEHPFQALRNAMRDHWMILERENLHLQGSAGNFISQSPELFEANMRYCHRRQAKLAEVIGERTGVDPAVDHRPALVATVFFAALNNGFQAWSTSGYTDNTDGLLRAFLEQLDLVPEAVCETWSTPDQS</sequence>
<dbReference type="Pfam" id="PF00440">
    <property type="entry name" value="TetR_N"/>
    <property type="match status" value="1"/>
</dbReference>
<evidence type="ECO:0000256" key="3">
    <source>
        <dbReference type="ARBA" id="ARBA00023163"/>
    </source>
</evidence>
<dbReference type="Pfam" id="PF17754">
    <property type="entry name" value="TetR_C_14"/>
    <property type="match status" value="1"/>
</dbReference>
<keyword evidence="2 4" id="KW-0238">DNA-binding</keyword>
<organism evidence="6 7">
    <name type="scientific">Nocardiopsis exhalans</name>
    <dbReference type="NCBI Taxonomy" id="163604"/>
    <lineage>
        <taxon>Bacteria</taxon>
        <taxon>Bacillati</taxon>
        <taxon>Actinomycetota</taxon>
        <taxon>Actinomycetes</taxon>
        <taxon>Streptosporangiales</taxon>
        <taxon>Nocardiopsidaceae</taxon>
        <taxon>Nocardiopsis</taxon>
    </lineage>
</organism>
<keyword evidence="7" id="KW-1185">Reference proteome</keyword>
<evidence type="ECO:0000313" key="6">
    <source>
        <dbReference type="EMBL" id="USY19574.1"/>
    </source>
</evidence>
<dbReference type="EMBL" id="CP099837">
    <property type="protein sequence ID" value="USY19574.1"/>
    <property type="molecule type" value="Genomic_DNA"/>
</dbReference>
<dbReference type="Proteomes" id="UP001055940">
    <property type="component" value="Chromosome"/>
</dbReference>
<evidence type="ECO:0000256" key="4">
    <source>
        <dbReference type="PROSITE-ProRule" id="PRU00335"/>
    </source>
</evidence>
<dbReference type="PANTHER" id="PTHR30055">
    <property type="entry name" value="HTH-TYPE TRANSCRIPTIONAL REGULATOR RUTR"/>
    <property type="match status" value="1"/>
</dbReference>
<reference evidence="6" key="1">
    <citation type="submission" date="2022-06" db="EMBL/GenBank/DDBJ databases">
        <authorList>
            <person name="Ping M."/>
        </authorList>
    </citation>
    <scope>NUCLEOTIDE SEQUENCE</scope>
    <source>
        <strain evidence="6">JCM11759T</strain>
    </source>
</reference>
<dbReference type="InterPro" id="IPR050109">
    <property type="entry name" value="HTH-type_TetR-like_transc_reg"/>
</dbReference>
<dbReference type="InterPro" id="IPR023772">
    <property type="entry name" value="DNA-bd_HTH_TetR-type_CS"/>
</dbReference>
<dbReference type="PRINTS" id="PR00455">
    <property type="entry name" value="HTHTETR"/>
</dbReference>
<evidence type="ECO:0000259" key="5">
    <source>
        <dbReference type="PROSITE" id="PS50977"/>
    </source>
</evidence>
<dbReference type="InterPro" id="IPR041347">
    <property type="entry name" value="MftR_C"/>
</dbReference>
<feature type="domain" description="HTH tetR-type" evidence="5">
    <location>
        <begin position="17"/>
        <end position="77"/>
    </location>
</feature>
<dbReference type="PANTHER" id="PTHR30055:SF238">
    <property type="entry name" value="MYCOFACTOCIN BIOSYNTHESIS TRANSCRIPTIONAL REGULATOR MFTR-RELATED"/>
    <property type="match status" value="1"/>
</dbReference>